<dbReference type="SMART" id="SM00248">
    <property type="entry name" value="ANK"/>
    <property type="match status" value="7"/>
</dbReference>
<dbReference type="PANTHER" id="PTHR24173">
    <property type="entry name" value="ANKYRIN REPEAT CONTAINING"/>
    <property type="match status" value="1"/>
</dbReference>
<feature type="repeat" description="ANK" evidence="3">
    <location>
        <begin position="183"/>
        <end position="215"/>
    </location>
</feature>
<dbReference type="Pfam" id="PF12796">
    <property type="entry name" value="Ank_2"/>
    <property type="match status" value="2"/>
</dbReference>
<comment type="caution">
    <text evidence="4">The sequence shown here is derived from an EMBL/GenBank/DDBJ whole genome shotgun (WGS) entry which is preliminary data.</text>
</comment>
<protein>
    <submittedName>
        <fullName evidence="4">Uncharacterized protein</fullName>
    </submittedName>
</protein>
<gene>
    <name evidence="4" type="ORF">Q9L58_000761</name>
</gene>
<feature type="repeat" description="ANK" evidence="3">
    <location>
        <begin position="216"/>
        <end position="248"/>
    </location>
</feature>
<feature type="repeat" description="ANK" evidence="3">
    <location>
        <begin position="282"/>
        <end position="314"/>
    </location>
</feature>
<name>A0ABR3GWF9_9PEZI</name>
<evidence type="ECO:0000313" key="5">
    <source>
        <dbReference type="Proteomes" id="UP001447188"/>
    </source>
</evidence>
<organism evidence="4 5">
    <name type="scientific">Discina gigas</name>
    <dbReference type="NCBI Taxonomy" id="1032678"/>
    <lineage>
        <taxon>Eukaryota</taxon>
        <taxon>Fungi</taxon>
        <taxon>Dikarya</taxon>
        <taxon>Ascomycota</taxon>
        <taxon>Pezizomycotina</taxon>
        <taxon>Pezizomycetes</taxon>
        <taxon>Pezizales</taxon>
        <taxon>Discinaceae</taxon>
        <taxon>Discina</taxon>
    </lineage>
</organism>
<dbReference type="PRINTS" id="PR01415">
    <property type="entry name" value="ANKYRIN"/>
</dbReference>
<dbReference type="EMBL" id="JBBBZM010000005">
    <property type="protein sequence ID" value="KAL0640203.1"/>
    <property type="molecule type" value="Genomic_DNA"/>
</dbReference>
<dbReference type="PROSITE" id="PS50088">
    <property type="entry name" value="ANK_REPEAT"/>
    <property type="match status" value="5"/>
</dbReference>
<evidence type="ECO:0000256" key="3">
    <source>
        <dbReference type="PROSITE-ProRule" id="PRU00023"/>
    </source>
</evidence>
<keyword evidence="1" id="KW-0677">Repeat</keyword>
<reference evidence="4 5" key="1">
    <citation type="submission" date="2024-02" db="EMBL/GenBank/DDBJ databases">
        <title>Discinaceae phylogenomics.</title>
        <authorList>
            <person name="Dirks A.C."/>
            <person name="James T.Y."/>
        </authorList>
    </citation>
    <scope>NUCLEOTIDE SEQUENCE [LARGE SCALE GENOMIC DNA]</scope>
    <source>
        <strain evidence="4 5">ACD0624</strain>
    </source>
</reference>
<feature type="repeat" description="ANK" evidence="3">
    <location>
        <begin position="150"/>
        <end position="182"/>
    </location>
</feature>
<evidence type="ECO:0000256" key="1">
    <source>
        <dbReference type="ARBA" id="ARBA00022737"/>
    </source>
</evidence>
<dbReference type="Gene3D" id="1.25.40.20">
    <property type="entry name" value="Ankyrin repeat-containing domain"/>
    <property type="match status" value="2"/>
</dbReference>
<dbReference type="PROSITE" id="PS50297">
    <property type="entry name" value="ANK_REP_REGION"/>
    <property type="match status" value="5"/>
</dbReference>
<evidence type="ECO:0000313" key="4">
    <source>
        <dbReference type="EMBL" id="KAL0640203.1"/>
    </source>
</evidence>
<dbReference type="PANTHER" id="PTHR24173:SF74">
    <property type="entry name" value="ANKYRIN REPEAT DOMAIN-CONTAINING PROTEIN 16"/>
    <property type="match status" value="1"/>
</dbReference>
<dbReference type="InterPro" id="IPR036770">
    <property type="entry name" value="Ankyrin_rpt-contain_sf"/>
</dbReference>
<sequence length="376" mass="41196">MESVKAVARYRGWHSSSSSSSSLANVPLFTLPNEITLLVAQNLTPKSLSSFIQTHRYLACLLTPLLHKFAFQSKYGETALWFAATTGQGELVRNILEKVPRIVVMEAVTGAMGNMIPGSVLHTSPARCDDWLVKLLVRRNHSIIIHDTRCGGTPLHWASQYGHESIVQSLLAGRINITIKDGRGRSALHWAAKAGHEGIVRILLKNGAFVDSQDNYGDTALHRATEQTHEAVVRVLLENGADVAIPEGDGATVLHWAAAYGKDAIALLLLENGAETKVFGRNGETPLHQAAAYGHCGVTKLLMKFGADVEALDEFGWTPLHHAIANNHEPVAVLLESRAEVSSKDRKRKRAVIAKAIRGMNMRAIRWLLSRIRVRS</sequence>
<keyword evidence="5" id="KW-1185">Reference proteome</keyword>
<keyword evidence="2 3" id="KW-0040">ANK repeat</keyword>
<dbReference type="InterPro" id="IPR002110">
    <property type="entry name" value="Ankyrin_rpt"/>
</dbReference>
<dbReference type="SUPFAM" id="SSF48403">
    <property type="entry name" value="Ankyrin repeat"/>
    <property type="match status" value="1"/>
</dbReference>
<evidence type="ECO:0000256" key="2">
    <source>
        <dbReference type="ARBA" id="ARBA00023043"/>
    </source>
</evidence>
<accession>A0ABR3GWF9</accession>
<proteinExistence type="predicted"/>
<feature type="repeat" description="ANK" evidence="3">
    <location>
        <begin position="249"/>
        <end position="281"/>
    </location>
</feature>
<dbReference type="Proteomes" id="UP001447188">
    <property type="component" value="Unassembled WGS sequence"/>
</dbReference>